<evidence type="ECO:0000259" key="2">
    <source>
        <dbReference type="PROSITE" id="PS51471"/>
    </source>
</evidence>
<dbReference type="AlphaFoldDB" id="A0AAN7ADZ8"/>
<name>A0AAN7ADZ8_9PEZI</name>
<feature type="compositionally biased region" description="Acidic residues" evidence="1">
    <location>
        <begin position="356"/>
        <end position="389"/>
    </location>
</feature>
<dbReference type="EMBL" id="MU864464">
    <property type="protein sequence ID" value="KAK4185046.1"/>
    <property type="molecule type" value="Genomic_DNA"/>
</dbReference>
<organism evidence="3 4">
    <name type="scientific">Podospora australis</name>
    <dbReference type="NCBI Taxonomy" id="1536484"/>
    <lineage>
        <taxon>Eukaryota</taxon>
        <taxon>Fungi</taxon>
        <taxon>Dikarya</taxon>
        <taxon>Ascomycota</taxon>
        <taxon>Pezizomycotina</taxon>
        <taxon>Sordariomycetes</taxon>
        <taxon>Sordariomycetidae</taxon>
        <taxon>Sordariales</taxon>
        <taxon>Podosporaceae</taxon>
        <taxon>Podospora</taxon>
    </lineage>
</organism>
<dbReference type="Pfam" id="PF13640">
    <property type="entry name" value="2OG-FeII_Oxy_3"/>
    <property type="match status" value="1"/>
</dbReference>
<comment type="caution">
    <text evidence="3">The sequence shown here is derived from an EMBL/GenBank/DDBJ whole genome shotgun (WGS) entry which is preliminary data.</text>
</comment>
<sequence length="1003" mass="112987">MTSPTRIFSPLLSFLKSAFGGSKMAPPAPASFDHTEKMMDGICEALDSIEAAGTFAAIGKIDNSNIKPFNVRDVGLVSFPLQEPLAHQLIEKARQAPYGKGSETFVDTSVRNTWELDAAQLDLSDDGWIKTIEGGCNWVAQKLGITAPVKAELYRMLIYEKGAMFKAHTDTEKIPGMFGTLVICLPSEHQGGDLVLKHRHATKVFKSSEVQPSMLCWFSDVSHEVLPVTSGYRWVLTFNLAISEPNPQNHPSAALNAPGYSKLRSALETWLKSCQAEQEDILPAHLYYLLDHTYTETNISLNGLKGADLPRMRCLKDVCEELNATLLFAVLQKEEFGECEADWDDYGRDRWRDPYDDGDDDDEDDEDEDEDEYVEKDSDDDDEEEGDDDGEWHKFEEVHETNVFIKKLVCADGRTLRANMDIGMEDLEENLVQKCNNPFKSATRGEKDYSGFTGNEGVSATHWYRKTVAIMVPNDAMDMFLTQSVTRDEAQNLVPQYLAKCADPKTYESAMKMVHHLARLSWAVDNFGSYNYNYTDQKFSPAIAAEFLETILLHRQYELFNKAIGWFKTRLGTKPFDLVRRAAADDSFEFSRIKESLLHNLARNPVNDYMQLLTALVPLSDAACNPRLRDWVANEAVPSATKACQAATVTSAAGSAIVTIVKEYRDLEYFKTDVIPVIEKQASLMPFALAAVLQFLYFTAEDNFDKTLGLELSKPLLKSIINVMDCASIRTEEGTVGRSHVSKIQRYDYLQAQAAAVARATAREHANRFLDPSFLAECFARCIQFGWDDLSMILCFKIVSKVDTIPPTEFHPFWIPMLRELIITLDANKVPLSTSRYRELACAIFEAYLDGHVGQEPKGEVNYRLNPVNCTCRDCTLLNAFLTSNERSWRFPAGKGRRQHIHQKLEYAQLDCTHVTERSGSPQTLIVTKGLDPGTRAKNEWNDRFAQAWDDIITKFDQQKLKELLGGEFEKITTMCHLRLPGSRGPPVMSSKRAGSKRKAGEY</sequence>
<feature type="compositionally biased region" description="Basic residues" evidence="1">
    <location>
        <begin position="994"/>
        <end position="1003"/>
    </location>
</feature>
<reference evidence="3" key="2">
    <citation type="submission" date="2023-05" db="EMBL/GenBank/DDBJ databases">
        <authorList>
            <consortium name="Lawrence Berkeley National Laboratory"/>
            <person name="Steindorff A."/>
            <person name="Hensen N."/>
            <person name="Bonometti L."/>
            <person name="Westerberg I."/>
            <person name="Brannstrom I.O."/>
            <person name="Guillou S."/>
            <person name="Cros-Aarteil S."/>
            <person name="Calhoun S."/>
            <person name="Haridas S."/>
            <person name="Kuo A."/>
            <person name="Mondo S."/>
            <person name="Pangilinan J."/>
            <person name="Riley R."/>
            <person name="Labutti K."/>
            <person name="Andreopoulos B."/>
            <person name="Lipzen A."/>
            <person name="Chen C."/>
            <person name="Yanf M."/>
            <person name="Daum C."/>
            <person name="Ng V."/>
            <person name="Clum A."/>
            <person name="Ohm R."/>
            <person name="Martin F."/>
            <person name="Silar P."/>
            <person name="Natvig D."/>
            <person name="Lalanne C."/>
            <person name="Gautier V."/>
            <person name="Ament-Velasquez S.L."/>
            <person name="Kruys A."/>
            <person name="Hutchinson M.I."/>
            <person name="Powell A.J."/>
            <person name="Barry K."/>
            <person name="Miller A.N."/>
            <person name="Grigoriev I.V."/>
            <person name="Debuchy R."/>
            <person name="Gladieux P."/>
            <person name="Thoren M.H."/>
            <person name="Johannesson H."/>
        </authorList>
    </citation>
    <scope>NUCLEOTIDE SEQUENCE</scope>
    <source>
        <strain evidence="3">PSN309</strain>
    </source>
</reference>
<evidence type="ECO:0000256" key="1">
    <source>
        <dbReference type="SAM" id="MobiDB-lite"/>
    </source>
</evidence>
<protein>
    <recommendedName>
        <fullName evidence="2">Fe2OG dioxygenase domain-containing protein</fullName>
    </recommendedName>
</protein>
<keyword evidence="4" id="KW-1185">Reference proteome</keyword>
<feature type="region of interest" description="Disordered" evidence="1">
    <location>
        <begin position="350"/>
        <end position="389"/>
    </location>
</feature>
<dbReference type="Proteomes" id="UP001302126">
    <property type="component" value="Unassembled WGS sequence"/>
</dbReference>
<gene>
    <name evidence="3" type="ORF">QBC35DRAFT_504643</name>
</gene>
<evidence type="ECO:0000313" key="4">
    <source>
        <dbReference type="Proteomes" id="UP001302126"/>
    </source>
</evidence>
<dbReference type="InterPro" id="IPR005123">
    <property type="entry name" value="Oxoglu/Fe-dep_dioxygenase_dom"/>
</dbReference>
<evidence type="ECO:0000313" key="3">
    <source>
        <dbReference type="EMBL" id="KAK4185046.1"/>
    </source>
</evidence>
<dbReference type="PROSITE" id="PS51471">
    <property type="entry name" value="FE2OG_OXY"/>
    <property type="match status" value="1"/>
</dbReference>
<dbReference type="InterPro" id="IPR044862">
    <property type="entry name" value="Pro_4_hyd_alph_FE2OG_OXY"/>
</dbReference>
<feature type="domain" description="Fe2OG dioxygenase" evidence="2">
    <location>
        <begin position="150"/>
        <end position="242"/>
    </location>
</feature>
<dbReference type="Gene3D" id="2.60.120.620">
    <property type="entry name" value="q2cbj1_9rhob like domain"/>
    <property type="match status" value="1"/>
</dbReference>
<dbReference type="PANTHER" id="PTHR33099:SF7">
    <property type="entry name" value="MYND-TYPE DOMAIN-CONTAINING PROTEIN"/>
    <property type="match status" value="1"/>
</dbReference>
<reference evidence="3" key="1">
    <citation type="journal article" date="2023" name="Mol. Phylogenet. Evol.">
        <title>Genome-scale phylogeny and comparative genomics of the fungal order Sordariales.</title>
        <authorList>
            <person name="Hensen N."/>
            <person name="Bonometti L."/>
            <person name="Westerberg I."/>
            <person name="Brannstrom I.O."/>
            <person name="Guillou S."/>
            <person name="Cros-Aarteil S."/>
            <person name="Calhoun S."/>
            <person name="Haridas S."/>
            <person name="Kuo A."/>
            <person name="Mondo S."/>
            <person name="Pangilinan J."/>
            <person name="Riley R."/>
            <person name="LaButti K."/>
            <person name="Andreopoulos B."/>
            <person name="Lipzen A."/>
            <person name="Chen C."/>
            <person name="Yan M."/>
            <person name="Daum C."/>
            <person name="Ng V."/>
            <person name="Clum A."/>
            <person name="Steindorff A."/>
            <person name="Ohm R.A."/>
            <person name="Martin F."/>
            <person name="Silar P."/>
            <person name="Natvig D.O."/>
            <person name="Lalanne C."/>
            <person name="Gautier V."/>
            <person name="Ament-Velasquez S.L."/>
            <person name="Kruys A."/>
            <person name="Hutchinson M.I."/>
            <person name="Powell A.J."/>
            <person name="Barry K."/>
            <person name="Miller A.N."/>
            <person name="Grigoriev I.V."/>
            <person name="Debuchy R."/>
            <person name="Gladieux P."/>
            <person name="Hiltunen Thoren M."/>
            <person name="Johannesson H."/>
        </authorList>
    </citation>
    <scope>NUCLEOTIDE SEQUENCE</scope>
    <source>
        <strain evidence="3">PSN309</strain>
    </source>
</reference>
<proteinExistence type="predicted"/>
<dbReference type="PANTHER" id="PTHR33099">
    <property type="entry name" value="FE2OG DIOXYGENASE DOMAIN-CONTAINING PROTEIN"/>
    <property type="match status" value="1"/>
</dbReference>
<accession>A0AAN7ADZ8</accession>
<feature type="region of interest" description="Disordered" evidence="1">
    <location>
        <begin position="980"/>
        <end position="1003"/>
    </location>
</feature>